<evidence type="ECO:0000259" key="3">
    <source>
        <dbReference type="Pfam" id="PF01145"/>
    </source>
</evidence>
<dbReference type="PANTHER" id="PTHR46963">
    <property type="entry name" value="SIMILAR TO RIKEN CDNA E130308A19"/>
    <property type="match status" value="1"/>
</dbReference>
<keyword evidence="2" id="KW-1133">Transmembrane helix</keyword>
<evidence type="ECO:0000313" key="5">
    <source>
        <dbReference type="Proteomes" id="UP000663856"/>
    </source>
</evidence>
<dbReference type="AlphaFoldDB" id="A0A816TJV9"/>
<dbReference type="InterPro" id="IPR042838">
    <property type="entry name" value="KIAA1958"/>
</dbReference>
<feature type="domain" description="Band 7" evidence="3">
    <location>
        <begin position="176"/>
        <end position="251"/>
    </location>
</feature>
<feature type="compositionally biased region" description="Basic and acidic residues" evidence="1">
    <location>
        <begin position="86"/>
        <end position="106"/>
    </location>
</feature>
<dbReference type="EMBL" id="CAJNRF010008108">
    <property type="protein sequence ID" value="CAF2097561.1"/>
    <property type="molecule type" value="Genomic_DNA"/>
</dbReference>
<feature type="transmembrane region" description="Helical" evidence="2">
    <location>
        <begin position="131"/>
        <end position="155"/>
    </location>
</feature>
<evidence type="ECO:0000256" key="1">
    <source>
        <dbReference type="SAM" id="MobiDB-lite"/>
    </source>
</evidence>
<accession>A0A816TJV9</accession>
<name>A0A816TJV9_9BILA</name>
<gene>
    <name evidence="4" type="ORF">WKI299_LOCUS19475</name>
</gene>
<comment type="caution">
    <text evidence="4">The sequence shown here is derived from an EMBL/GenBank/DDBJ whole genome shotgun (WGS) entry which is preliminary data.</text>
</comment>
<keyword evidence="2" id="KW-0812">Transmembrane</keyword>
<feature type="region of interest" description="Disordered" evidence="1">
    <location>
        <begin position="26"/>
        <end position="106"/>
    </location>
</feature>
<proteinExistence type="predicted"/>
<dbReference type="PANTHER" id="PTHR46963:SF2">
    <property type="match status" value="1"/>
</dbReference>
<evidence type="ECO:0000256" key="2">
    <source>
        <dbReference type="SAM" id="Phobius"/>
    </source>
</evidence>
<evidence type="ECO:0000313" key="4">
    <source>
        <dbReference type="EMBL" id="CAF2097561.1"/>
    </source>
</evidence>
<keyword evidence="2" id="KW-0472">Membrane</keyword>
<sequence length="571" mass="65678">MNPSGRSPLSSIENVGKLATAEEIELSEVSEPLLPTSNDIPRPIDEDDETTPFPLNSDDYNDGQPHVHFRPETDDDSVPVRQLRRRSSDVRRRSSDERRRSSDERQYGRLQQMARDFWADLMPTGNRNQRLLPLIIFSIVILLMILLIIFVILGYTSVDYDEFGVAHNLITGVLDLKHPYSNGIHIILPWKRMVKFDKTARYLNFDDLAIFTTDQASIVLDTSIVYRIRIETPPSSSTNKDSIDETISLLQTKKRSKLVSANLRQISYQSNPIGIKADQFGSGIYADMNSPLHHSLGNTKLKTRQDVRRFRKFLKRNHNLSSISLVDIEPDVMRKYLIDYLTSIRTRKGLKYDPETLRSYYLSIQRFLKDSNYPYCLRNSPQFAQCRDLIIQMRKEKNKIKLHNLSSSPKNKTNKKISASINSSFISEKQQNRIHSSEIISSNTCIDLLPSSSLPPRKRQQMKYFLETNSSCDFVFISPIPRALLSPSPILSSDAYFIFLKFIISSSQNKVHYYEQLLDQSPACGNKQRSMLATLCHQWTGDIRIIHANLRPEISSFLPHILLINILSSKY</sequence>
<dbReference type="InterPro" id="IPR001107">
    <property type="entry name" value="Band_7"/>
</dbReference>
<organism evidence="4 5">
    <name type="scientific">Rotaria magnacalcarata</name>
    <dbReference type="NCBI Taxonomy" id="392030"/>
    <lineage>
        <taxon>Eukaryota</taxon>
        <taxon>Metazoa</taxon>
        <taxon>Spiralia</taxon>
        <taxon>Gnathifera</taxon>
        <taxon>Rotifera</taxon>
        <taxon>Eurotatoria</taxon>
        <taxon>Bdelloidea</taxon>
        <taxon>Philodinida</taxon>
        <taxon>Philodinidae</taxon>
        <taxon>Rotaria</taxon>
    </lineage>
</organism>
<dbReference type="Pfam" id="PF01145">
    <property type="entry name" value="Band_7"/>
    <property type="match status" value="1"/>
</dbReference>
<reference evidence="4" key="1">
    <citation type="submission" date="2021-02" db="EMBL/GenBank/DDBJ databases">
        <authorList>
            <person name="Nowell W R."/>
        </authorList>
    </citation>
    <scope>NUCLEOTIDE SEQUENCE</scope>
</reference>
<dbReference type="Proteomes" id="UP000663856">
    <property type="component" value="Unassembled WGS sequence"/>
</dbReference>
<protein>
    <recommendedName>
        <fullName evidence="3">Band 7 domain-containing protein</fullName>
    </recommendedName>
</protein>